<feature type="region of interest" description="Disordered" evidence="1">
    <location>
        <begin position="59"/>
        <end position="101"/>
    </location>
</feature>
<reference evidence="2 3" key="1">
    <citation type="submission" date="2012-08" db="EMBL/GenBank/DDBJ databases">
        <title>Oryza genome evolution.</title>
        <authorList>
            <person name="Wing R.A."/>
        </authorList>
    </citation>
    <scope>NUCLEOTIDE SEQUENCE</scope>
</reference>
<accession>A0A0D9Y010</accession>
<proteinExistence type="predicted"/>
<reference evidence="2" key="3">
    <citation type="submission" date="2015-04" db="UniProtKB">
        <authorList>
            <consortium name="EnsemblPlants"/>
        </authorList>
    </citation>
    <scope>IDENTIFICATION</scope>
</reference>
<dbReference type="Gramene" id="LPERR12G12070.1">
    <property type="protein sequence ID" value="LPERR12G12070.1"/>
    <property type="gene ID" value="LPERR12G12070"/>
</dbReference>
<feature type="compositionally biased region" description="Basic residues" evidence="1">
    <location>
        <begin position="63"/>
        <end position="79"/>
    </location>
</feature>
<reference evidence="3" key="2">
    <citation type="submission" date="2013-12" db="EMBL/GenBank/DDBJ databases">
        <authorList>
            <person name="Yu Y."/>
            <person name="Lee S."/>
            <person name="de Baynast K."/>
            <person name="Wissotski M."/>
            <person name="Liu L."/>
            <person name="Talag J."/>
            <person name="Goicoechea J."/>
            <person name="Angelova A."/>
            <person name="Jetty R."/>
            <person name="Kudrna D."/>
            <person name="Golser W."/>
            <person name="Rivera L."/>
            <person name="Zhang J."/>
            <person name="Wing R."/>
        </authorList>
    </citation>
    <scope>NUCLEOTIDE SEQUENCE</scope>
</reference>
<sequence length="499" mass="57865">MSVSTAQRDNPPHTEIWYIEKNKEKTETLEEGLTKESAEANRHANELLNMLSMESLQMESTLNRKRHKKEKQARKKAERRIKQMANDADNDTVGAPTPEEQRCIENPPLEHKENNDIIPNPESWVAKRFLKFLNDVREDLQGSVAQYLVAHGVDRKKADEAGLKFYGVPPRTTKLGRSIPRGFLKYIIEMHKKGFCWNGDWKVQHMKVINDGQEFIISEIPNYNISKEGMEADFKNFYKILFPFYEHEEVSDSGEKKKVLPCYFREFMVNCKVVPDPLKEPVKLQKFQRFLGAHPAFMSPSTLSSLINHLVKDCDSLREVNDIVYKPLQTAETHQNDWRATVRRLGRPFADVYWHFSIEDHETKLDIVKTSLMIGHYLAKLVTRLLLFITINCDIDGPFSTTWTQFEDSTHDKYITVRALHVAMLVGGYNRVLRGCDATMPCAHPQARNPARRPMEIVHEDYILLLNVRPVLQGFWFGPERHLFWAKNATRPVHHTGAK</sequence>
<name>A0A0D9Y010_9ORYZ</name>
<evidence type="ECO:0000313" key="2">
    <source>
        <dbReference type="EnsemblPlants" id="LPERR12G12070.1"/>
    </source>
</evidence>
<dbReference type="HOGENOM" id="CLU_546747_0_0_1"/>
<evidence type="ECO:0000313" key="3">
    <source>
        <dbReference type="Proteomes" id="UP000032180"/>
    </source>
</evidence>
<evidence type="ECO:0000256" key="1">
    <source>
        <dbReference type="SAM" id="MobiDB-lite"/>
    </source>
</evidence>
<dbReference type="eggNOG" id="ENOG502R46P">
    <property type="taxonomic scope" value="Eukaryota"/>
</dbReference>
<dbReference type="AlphaFoldDB" id="A0A0D9Y010"/>
<dbReference type="Proteomes" id="UP000032180">
    <property type="component" value="Chromosome 12"/>
</dbReference>
<dbReference type="EnsemblPlants" id="LPERR12G12070.1">
    <property type="protein sequence ID" value="LPERR12G12070.1"/>
    <property type="gene ID" value="LPERR12G12070"/>
</dbReference>
<protein>
    <submittedName>
        <fullName evidence="2">Uncharacterized protein</fullName>
    </submittedName>
</protein>
<organism evidence="2 3">
    <name type="scientific">Leersia perrieri</name>
    <dbReference type="NCBI Taxonomy" id="77586"/>
    <lineage>
        <taxon>Eukaryota</taxon>
        <taxon>Viridiplantae</taxon>
        <taxon>Streptophyta</taxon>
        <taxon>Embryophyta</taxon>
        <taxon>Tracheophyta</taxon>
        <taxon>Spermatophyta</taxon>
        <taxon>Magnoliopsida</taxon>
        <taxon>Liliopsida</taxon>
        <taxon>Poales</taxon>
        <taxon>Poaceae</taxon>
        <taxon>BOP clade</taxon>
        <taxon>Oryzoideae</taxon>
        <taxon>Oryzeae</taxon>
        <taxon>Oryzinae</taxon>
        <taxon>Leersia</taxon>
    </lineage>
</organism>
<keyword evidence="3" id="KW-1185">Reference proteome</keyword>